<dbReference type="Proteomes" id="UP001341840">
    <property type="component" value="Unassembled WGS sequence"/>
</dbReference>
<reference evidence="2 3" key="1">
    <citation type="journal article" date="2023" name="Plants (Basel)">
        <title>Bridging the Gap: Combining Genomics and Transcriptomics Approaches to Understand Stylosanthes scabra, an Orphan Legume from the Brazilian Caatinga.</title>
        <authorList>
            <person name="Ferreira-Neto J.R.C."/>
            <person name="da Silva M.D."/>
            <person name="Binneck E."/>
            <person name="de Melo N.F."/>
            <person name="da Silva R.H."/>
            <person name="de Melo A.L.T.M."/>
            <person name="Pandolfi V."/>
            <person name="Bustamante F.O."/>
            <person name="Brasileiro-Vidal A.C."/>
            <person name="Benko-Iseppon A.M."/>
        </authorList>
    </citation>
    <scope>NUCLEOTIDE SEQUENCE [LARGE SCALE GENOMIC DNA]</scope>
    <source>
        <tissue evidence="2">Leaves</tissue>
    </source>
</reference>
<evidence type="ECO:0000256" key="1">
    <source>
        <dbReference type="SAM" id="MobiDB-lite"/>
    </source>
</evidence>
<protein>
    <submittedName>
        <fullName evidence="2">Uncharacterized protein</fullName>
    </submittedName>
</protein>
<accession>A0ABU6YHW7</accession>
<feature type="compositionally biased region" description="Basic residues" evidence="1">
    <location>
        <begin position="90"/>
        <end position="99"/>
    </location>
</feature>
<gene>
    <name evidence="2" type="ORF">PIB30_049697</name>
</gene>
<comment type="caution">
    <text evidence="2">The sequence shown here is derived from an EMBL/GenBank/DDBJ whole genome shotgun (WGS) entry which is preliminary data.</text>
</comment>
<feature type="region of interest" description="Disordered" evidence="1">
    <location>
        <begin position="1"/>
        <end position="59"/>
    </location>
</feature>
<keyword evidence="3" id="KW-1185">Reference proteome</keyword>
<name>A0ABU6YHW7_9FABA</name>
<sequence length="116" mass="13385">MAHNGGATRPRIAKKKAREKNTRRSPNRKSSKNRIKYKGNVKGIFRESEQKREEKSENYLPLSLLNFQKKFSPIGITTPRHSGKPDNSRSPKRRKHQPSRVRGNCSGYWAQTAQIL</sequence>
<feature type="compositionally biased region" description="Basic and acidic residues" evidence="1">
    <location>
        <begin position="44"/>
        <end position="57"/>
    </location>
</feature>
<feature type="compositionally biased region" description="Basic residues" evidence="1">
    <location>
        <begin position="11"/>
        <end position="39"/>
    </location>
</feature>
<dbReference type="EMBL" id="JASCZI010241991">
    <property type="protein sequence ID" value="MED6208925.1"/>
    <property type="molecule type" value="Genomic_DNA"/>
</dbReference>
<feature type="region of interest" description="Disordered" evidence="1">
    <location>
        <begin position="71"/>
        <end position="104"/>
    </location>
</feature>
<evidence type="ECO:0000313" key="2">
    <source>
        <dbReference type="EMBL" id="MED6208925.1"/>
    </source>
</evidence>
<organism evidence="2 3">
    <name type="scientific">Stylosanthes scabra</name>
    <dbReference type="NCBI Taxonomy" id="79078"/>
    <lineage>
        <taxon>Eukaryota</taxon>
        <taxon>Viridiplantae</taxon>
        <taxon>Streptophyta</taxon>
        <taxon>Embryophyta</taxon>
        <taxon>Tracheophyta</taxon>
        <taxon>Spermatophyta</taxon>
        <taxon>Magnoliopsida</taxon>
        <taxon>eudicotyledons</taxon>
        <taxon>Gunneridae</taxon>
        <taxon>Pentapetalae</taxon>
        <taxon>rosids</taxon>
        <taxon>fabids</taxon>
        <taxon>Fabales</taxon>
        <taxon>Fabaceae</taxon>
        <taxon>Papilionoideae</taxon>
        <taxon>50 kb inversion clade</taxon>
        <taxon>dalbergioids sensu lato</taxon>
        <taxon>Dalbergieae</taxon>
        <taxon>Pterocarpus clade</taxon>
        <taxon>Stylosanthes</taxon>
    </lineage>
</organism>
<evidence type="ECO:0000313" key="3">
    <source>
        <dbReference type="Proteomes" id="UP001341840"/>
    </source>
</evidence>
<proteinExistence type="predicted"/>